<dbReference type="GO" id="GO:0006046">
    <property type="term" value="P:N-acetylglucosamine catabolic process"/>
    <property type="evidence" value="ECO:0007669"/>
    <property type="project" value="TreeGrafter"/>
</dbReference>
<dbReference type="SUPFAM" id="SSF51556">
    <property type="entry name" value="Metallo-dependent hydrolases"/>
    <property type="match status" value="1"/>
</dbReference>
<dbReference type="InterPro" id="IPR011059">
    <property type="entry name" value="Metal-dep_hydrolase_composite"/>
</dbReference>
<dbReference type="EMBL" id="MU864969">
    <property type="protein sequence ID" value="KAK4462691.1"/>
    <property type="molecule type" value="Genomic_DNA"/>
</dbReference>
<accession>A0AAV9HSG5</accession>
<dbReference type="PANTHER" id="PTHR11113">
    <property type="entry name" value="N-ACETYLGLUCOSAMINE-6-PHOSPHATE DEACETYLASE"/>
    <property type="match status" value="1"/>
</dbReference>
<dbReference type="PANTHER" id="PTHR11113:SF14">
    <property type="entry name" value="N-ACETYLGLUCOSAMINE-6-PHOSPHATE DEACETYLASE"/>
    <property type="match status" value="1"/>
</dbReference>
<reference evidence="4" key="2">
    <citation type="submission" date="2023-06" db="EMBL/GenBank/DDBJ databases">
        <authorList>
            <consortium name="Lawrence Berkeley National Laboratory"/>
            <person name="Mondo S.J."/>
            <person name="Hensen N."/>
            <person name="Bonometti L."/>
            <person name="Westerberg I."/>
            <person name="Brannstrom I.O."/>
            <person name="Guillou S."/>
            <person name="Cros-Aarteil S."/>
            <person name="Calhoun S."/>
            <person name="Haridas S."/>
            <person name="Kuo A."/>
            <person name="Pangilinan J."/>
            <person name="Riley R."/>
            <person name="Labutti K."/>
            <person name="Andreopoulos B."/>
            <person name="Lipzen A."/>
            <person name="Chen C."/>
            <person name="Yanf M."/>
            <person name="Daum C."/>
            <person name="Ng V."/>
            <person name="Clum A."/>
            <person name="Steindorff A."/>
            <person name="Ohm R."/>
            <person name="Martin F."/>
            <person name="Silar P."/>
            <person name="Natvig D."/>
            <person name="Lalanne C."/>
            <person name="Gautier V."/>
            <person name="Ament-Velasquez S.L."/>
            <person name="Kruys A."/>
            <person name="Hutchinson M.I."/>
            <person name="Powell A.J."/>
            <person name="Barry K."/>
            <person name="Miller A.N."/>
            <person name="Grigoriev I.V."/>
            <person name="Debuchy R."/>
            <person name="Gladieux P."/>
            <person name="Thoren M.H."/>
            <person name="Johannesson H."/>
        </authorList>
    </citation>
    <scope>NUCLEOTIDE SEQUENCE</scope>
    <source>
        <strain evidence="4">PSN324</strain>
    </source>
</reference>
<feature type="domain" description="Amidohydrolase-related" evidence="3">
    <location>
        <begin position="175"/>
        <end position="593"/>
    </location>
</feature>
<keyword evidence="5" id="KW-1185">Reference proteome</keyword>
<comment type="caution">
    <text evidence="4">The sequence shown here is derived from an EMBL/GenBank/DDBJ whole genome shotgun (WGS) entry which is preliminary data.</text>
</comment>
<evidence type="ECO:0000256" key="1">
    <source>
        <dbReference type="ARBA" id="ARBA00022801"/>
    </source>
</evidence>
<evidence type="ECO:0000313" key="4">
    <source>
        <dbReference type="EMBL" id="KAK4462691.1"/>
    </source>
</evidence>
<evidence type="ECO:0000313" key="5">
    <source>
        <dbReference type="Proteomes" id="UP001321749"/>
    </source>
</evidence>
<dbReference type="CDD" id="cd01309">
    <property type="entry name" value="Met_dep_hydrolase_C"/>
    <property type="match status" value="1"/>
</dbReference>
<gene>
    <name evidence="4" type="ORF">QBC42DRAFT_296680</name>
</gene>
<reference evidence="4" key="1">
    <citation type="journal article" date="2023" name="Mol. Phylogenet. Evol.">
        <title>Genome-scale phylogeny and comparative genomics of the fungal order Sordariales.</title>
        <authorList>
            <person name="Hensen N."/>
            <person name="Bonometti L."/>
            <person name="Westerberg I."/>
            <person name="Brannstrom I.O."/>
            <person name="Guillou S."/>
            <person name="Cros-Aarteil S."/>
            <person name="Calhoun S."/>
            <person name="Haridas S."/>
            <person name="Kuo A."/>
            <person name="Mondo S."/>
            <person name="Pangilinan J."/>
            <person name="Riley R."/>
            <person name="LaButti K."/>
            <person name="Andreopoulos B."/>
            <person name="Lipzen A."/>
            <person name="Chen C."/>
            <person name="Yan M."/>
            <person name="Daum C."/>
            <person name="Ng V."/>
            <person name="Clum A."/>
            <person name="Steindorff A."/>
            <person name="Ohm R.A."/>
            <person name="Martin F."/>
            <person name="Silar P."/>
            <person name="Natvig D.O."/>
            <person name="Lalanne C."/>
            <person name="Gautier V."/>
            <person name="Ament-Velasquez S.L."/>
            <person name="Kruys A."/>
            <person name="Hutchinson M.I."/>
            <person name="Powell A.J."/>
            <person name="Barry K."/>
            <person name="Miller A.N."/>
            <person name="Grigoriev I.V."/>
            <person name="Debuchy R."/>
            <person name="Gladieux P."/>
            <person name="Hiltunen Thoren M."/>
            <person name="Johannesson H."/>
        </authorList>
    </citation>
    <scope>NUCLEOTIDE SEQUENCE</scope>
    <source>
        <strain evidence="4">PSN324</strain>
    </source>
</reference>
<dbReference type="AlphaFoldDB" id="A0AAV9HSG5"/>
<dbReference type="InterPro" id="IPR006680">
    <property type="entry name" value="Amidohydro-rel"/>
</dbReference>
<keyword evidence="1" id="KW-0378">Hydrolase</keyword>
<evidence type="ECO:0000259" key="3">
    <source>
        <dbReference type="Pfam" id="PF01979"/>
    </source>
</evidence>
<protein>
    <recommendedName>
        <fullName evidence="3">Amidohydrolase-related domain-containing protein</fullName>
    </recommendedName>
</protein>
<feature type="region of interest" description="Disordered" evidence="2">
    <location>
        <begin position="1"/>
        <end position="24"/>
    </location>
</feature>
<proteinExistence type="predicted"/>
<name>A0AAV9HSG5_9PEZI</name>
<dbReference type="InterPro" id="IPR032466">
    <property type="entry name" value="Metal_Hydrolase"/>
</dbReference>
<dbReference type="SUPFAM" id="SSF51338">
    <property type="entry name" value="Composite domain of metallo-dependent hydrolases"/>
    <property type="match status" value="1"/>
</dbReference>
<dbReference type="GO" id="GO:0008448">
    <property type="term" value="F:N-acetylglucosamine-6-phosphate deacetylase activity"/>
    <property type="evidence" value="ECO:0007669"/>
    <property type="project" value="TreeGrafter"/>
</dbReference>
<dbReference type="Pfam" id="PF01979">
    <property type="entry name" value="Amidohydro_1"/>
    <property type="match status" value="1"/>
</dbReference>
<dbReference type="Proteomes" id="UP001321749">
    <property type="component" value="Unassembled WGS sequence"/>
</dbReference>
<evidence type="ECO:0000256" key="2">
    <source>
        <dbReference type="SAM" id="MobiDB-lite"/>
    </source>
</evidence>
<organism evidence="4 5">
    <name type="scientific">Cladorrhinum samala</name>
    <dbReference type="NCBI Taxonomy" id="585594"/>
    <lineage>
        <taxon>Eukaryota</taxon>
        <taxon>Fungi</taxon>
        <taxon>Dikarya</taxon>
        <taxon>Ascomycota</taxon>
        <taxon>Pezizomycotina</taxon>
        <taxon>Sordariomycetes</taxon>
        <taxon>Sordariomycetidae</taxon>
        <taxon>Sordariales</taxon>
        <taxon>Podosporaceae</taxon>
        <taxon>Cladorrhinum</taxon>
    </lineage>
</organism>
<dbReference type="Gene3D" id="3.20.20.140">
    <property type="entry name" value="Metal-dependent hydrolases"/>
    <property type="match status" value="2"/>
</dbReference>
<sequence>MKGGLPSYQEAAGESRCQRFPRSRMSHKRRRRFVGLGLLSFIAYAQWKHLPSSATVHPDASDITVHGLSVKQLESDLDICKALQRKPQDPIGEGRDRNSRYIDGHAPTLIKNATVWVGEPAPGTSPEDARNGKGYEWITADVFLEHGLIKRVETAIAASSVAPDAIIYDANGRPLTAGIIDMHSHAGVNSLPELVGNEDTNEMSEDITPYVRVIDGLQPGDHQIQVIKSGGVTTSLVLPGSGNNMGGEAYVIKHAVGKADGRNETSAADMLADTDRNWRYMKMACGENAKRVYGRPGKSGPVSRLGESWEFRHAFEQAAKLVREQDDWCDSATKLGLQSVKSYLPQEIRWESLGALLRGQVHLNTHCYTIPDLEAFVDHTNEFKFKVRAFHHAHQTYLVPEILKRVYGGDPPASALFADNMWYKAEANVASEFAGKILWDNGLTPIYVSDNPVLNAQHVVFEAAKAYKYGLPYHVALAAVTTAPAERLGFGQRLGKIKPGFDADVVVWDSDPLSVGAAPVQVWIDGTAQFEHPVELQKPAVELITPDESLSKMPDDPMQLDEVVFTGVTNVLLDEDFGLDAHGRNVTVVFSKGQITCVGSCKDELRAAVQSKTRLVHLKNGYLSKSFTAFGSKIGLNAIDAEDVTDNGASSGTFSRGEDGLALETQKLNISYVYGVTKAISAPAHTGGNNHHGTSVGFLTGAKTALEKNAVFASDVAVHYTLDLSSKGGSTPSISAAVGALRQKLLAAAASNETSKDAYSEEAFLKKVVNGSLPLVVTVQSADVIAAILKVKKTVEHATGSPLPLVIYGGAESWLVADELAAAKVGVVLSPLLSYRTSWDQRRALTGAPLTDGTAVDRLLDAGVVTGIGLEEDWLVRDLGLLAGIVYRNGGGRVDEKAALGLVSGNLYKLLGLKEPGVKEGHFVISEGSPLDIGSRIKAVGGGLGTVSVL</sequence>